<protein>
    <submittedName>
        <fullName evidence="5">Unannotated protein</fullName>
    </submittedName>
</protein>
<gene>
    <name evidence="5" type="ORF">UFOPK2589_00468</name>
</gene>
<dbReference type="GO" id="GO:0043190">
    <property type="term" value="C:ATP-binding cassette (ABC) transporter complex"/>
    <property type="evidence" value="ECO:0007669"/>
    <property type="project" value="InterPro"/>
</dbReference>
<evidence type="ECO:0000256" key="2">
    <source>
        <dbReference type="ARBA" id="ARBA00022448"/>
    </source>
</evidence>
<evidence type="ECO:0000259" key="4">
    <source>
        <dbReference type="Pfam" id="PF12849"/>
    </source>
</evidence>
<dbReference type="GO" id="GO:0042301">
    <property type="term" value="F:phosphate ion binding"/>
    <property type="evidence" value="ECO:0007669"/>
    <property type="project" value="InterPro"/>
</dbReference>
<name>A0A6J6P692_9ZZZZ</name>
<dbReference type="SUPFAM" id="SSF53850">
    <property type="entry name" value="Periplasmic binding protein-like II"/>
    <property type="match status" value="1"/>
</dbReference>
<keyword evidence="2" id="KW-0813">Transport</keyword>
<feature type="domain" description="PBP" evidence="4">
    <location>
        <begin position="24"/>
        <end position="351"/>
    </location>
</feature>
<dbReference type="Gene3D" id="3.40.190.10">
    <property type="entry name" value="Periplasmic binding protein-like II"/>
    <property type="match status" value="4"/>
</dbReference>
<dbReference type="EMBL" id="CAEZXT010000019">
    <property type="protein sequence ID" value="CAB4694409.1"/>
    <property type="molecule type" value="Genomic_DNA"/>
</dbReference>
<dbReference type="GO" id="GO:0035435">
    <property type="term" value="P:phosphate ion transmembrane transport"/>
    <property type="evidence" value="ECO:0007669"/>
    <property type="project" value="InterPro"/>
</dbReference>
<evidence type="ECO:0000256" key="1">
    <source>
        <dbReference type="ARBA" id="ARBA00008725"/>
    </source>
</evidence>
<dbReference type="InterPro" id="IPR005673">
    <property type="entry name" value="ABC_phos-bd_PstS"/>
</dbReference>
<dbReference type="PANTHER" id="PTHR42996:SF1">
    <property type="entry name" value="PHOSPHATE-BINDING PROTEIN PSTS"/>
    <property type="match status" value="1"/>
</dbReference>
<comment type="similarity">
    <text evidence="1">Belongs to the PstS family.</text>
</comment>
<organism evidence="5">
    <name type="scientific">freshwater metagenome</name>
    <dbReference type="NCBI Taxonomy" id="449393"/>
    <lineage>
        <taxon>unclassified sequences</taxon>
        <taxon>metagenomes</taxon>
        <taxon>ecological metagenomes</taxon>
    </lineage>
</organism>
<dbReference type="InterPro" id="IPR024370">
    <property type="entry name" value="PBP_domain"/>
</dbReference>
<dbReference type="PANTHER" id="PTHR42996">
    <property type="entry name" value="PHOSPHATE-BINDING PROTEIN PSTS"/>
    <property type="match status" value="1"/>
</dbReference>
<evidence type="ECO:0000313" key="5">
    <source>
        <dbReference type="EMBL" id="CAB4694409.1"/>
    </source>
</evidence>
<dbReference type="AlphaFoldDB" id="A0A6J6P692"/>
<accession>A0A6J6P692</accession>
<reference evidence="5" key="1">
    <citation type="submission" date="2020-05" db="EMBL/GenBank/DDBJ databases">
        <authorList>
            <person name="Chiriac C."/>
            <person name="Salcher M."/>
            <person name="Ghai R."/>
            <person name="Kavagutti S V."/>
        </authorList>
    </citation>
    <scope>NUCLEOTIDE SEQUENCE</scope>
</reference>
<keyword evidence="3" id="KW-0592">Phosphate transport</keyword>
<sequence>MRISRIAKVASMALALAVVASTPAMATDLLGSGASWPANLIEACKAGYATSGSNTYTYASSSSGTGQANSDKSTGDWWMSDSPYTATTRRSTIVHVPLIAGPIAILHNLPGSKTLQLSASTIAGIFGGKITMWNDPAIVADNNKITKTVYYKKDAAGNPAKDAKGNLIVLKTVEVAPHYTLPNKKITVVYRNDSSGTVENFTKYLYKSAPTVWTKANSKVFTTSFPGNINDPANIGRIVGQGSSTGVSQLAGKTPYSVTFAEVSYATANKLKIASIINPAGNVVAPNSVGVGAFLASAIQDVNGFLTYDYATTEAGAYPLGIVSYMLADTAYTDKAKAAAVKDVATYLLSPACSSGKGAALGFSVIDGALKAKSLAQIAKIG</sequence>
<dbReference type="Pfam" id="PF12849">
    <property type="entry name" value="PBP_like_2"/>
    <property type="match status" value="1"/>
</dbReference>
<proteinExistence type="inferred from homology"/>
<dbReference type="InterPro" id="IPR050962">
    <property type="entry name" value="Phosphate-bind_PstS"/>
</dbReference>
<evidence type="ECO:0000256" key="3">
    <source>
        <dbReference type="ARBA" id="ARBA00022592"/>
    </source>
</evidence>
<dbReference type="PIRSF" id="PIRSF002756">
    <property type="entry name" value="PstS"/>
    <property type="match status" value="1"/>
</dbReference>